<dbReference type="Proteomes" id="UP000284841">
    <property type="component" value="Unassembled WGS sequence"/>
</dbReference>
<accession>A0A415DW52</accession>
<dbReference type="PIRSF" id="PIRSF006470">
    <property type="entry name" value="DctB"/>
    <property type="match status" value="1"/>
</dbReference>
<gene>
    <name evidence="4" type="ORF">DW099_17330</name>
</gene>
<dbReference type="NCBIfam" id="TIGR00787">
    <property type="entry name" value="dctP"/>
    <property type="match status" value="1"/>
</dbReference>
<comment type="similarity">
    <text evidence="1">Belongs to the bacterial solute-binding protein 7 family.</text>
</comment>
<dbReference type="GO" id="GO:0055085">
    <property type="term" value="P:transmembrane transport"/>
    <property type="evidence" value="ECO:0007669"/>
    <property type="project" value="InterPro"/>
</dbReference>
<sequence length="361" mass="40274">MVEDGINGIIMLSDEKEELSMKKSFLAIMLTLCLVFGMTACGQGGGEGGSDSELPSYTIRIADVCAPGSAYDHGTAEFKKIVEEATDGRVKVNCYHGDMTTDEIEGIEMVQTGNLEMMWTSLGSLNGFTPITDIMQLPFLFDDPEHLEKCLDSEFGEKILSEISAVDNLEAIAFHEDGWRYVFTTDRKVSKLADMKGLKMRSMMSEMLVDMYKELGAVPLSISYSELYTSLQTGMVEAQDNGFVPTESDGFTEVLKNVCVSNHFYAGGVVVVADDWLEGLPEEDQKLIKDAAKEAGKAQRAYLLEENQKLIDKYSKEDGWTVTEIEDKDAWVEAVQPVYKKYLKANPEWQELLDIVDDLRK</sequence>
<dbReference type="PANTHER" id="PTHR33376">
    <property type="match status" value="1"/>
</dbReference>
<dbReference type="NCBIfam" id="NF037995">
    <property type="entry name" value="TRAP_S1"/>
    <property type="match status" value="1"/>
</dbReference>
<keyword evidence="2" id="KW-0813">Transport</keyword>
<evidence type="ECO:0000256" key="3">
    <source>
        <dbReference type="ARBA" id="ARBA00022729"/>
    </source>
</evidence>
<dbReference type="Pfam" id="PF03480">
    <property type="entry name" value="DctP"/>
    <property type="match status" value="1"/>
</dbReference>
<dbReference type="CDD" id="cd13603">
    <property type="entry name" value="PBP2_TRAP_Siap_TeaA_like"/>
    <property type="match status" value="1"/>
</dbReference>
<dbReference type="AlphaFoldDB" id="A0A415DW52"/>
<protein>
    <submittedName>
        <fullName evidence="4">TRAP transporter substrate-binding protein</fullName>
    </submittedName>
</protein>
<dbReference type="InterPro" id="IPR004682">
    <property type="entry name" value="TRAP_DctP"/>
</dbReference>
<evidence type="ECO:0000256" key="2">
    <source>
        <dbReference type="ARBA" id="ARBA00022448"/>
    </source>
</evidence>
<evidence type="ECO:0000256" key="1">
    <source>
        <dbReference type="ARBA" id="ARBA00009023"/>
    </source>
</evidence>
<dbReference type="OrthoDB" id="9815946at2"/>
<dbReference type="EMBL" id="QRMS01000006">
    <property type="protein sequence ID" value="RHJ84732.1"/>
    <property type="molecule type" value="Genomic_DNA"/>
</dbReference>
<dbReference type="STRING" id="1776384.GCA_900086585_01268"/>
<dbReference type="PANTHER" id="PTHR33376:SF7">
    <property type="entry name" value="C4-DICARBOXYLATE-BINDING PROTEIN DCTB"/>
    <property type="match status" value="1"/>
</dbReference>
<name>A0A415DW52_9FIRM</name>
<comment type="caution">
    <text evidence="4">The sequence shown here is derived from an EMBL/GenBank/DDBJ whole genome shotgun (WGS) entry which is preliminary data.</text>
</comment>
<dbReference type="Gene3D" id="3.40.190.170">
    <property type="entry name" value="Bacterial extracellular solute-binding protein, family 7"/>
    <property type="match status" value="1"/>
</dbReference>
<dbReference type="GO" id="GO:0030288">
    <property type="term" value="C:outer membrane-bounded periplasmic space"/>
    <property type="evidence" value="ECO:0007669"/>
    <property type="project" value="InterPro"/>
</dbReference>
<keyword evidence="3" id="KW-0732">Signal</keyword>
<proteinExistence type="inferred from homology"/>
<dbReference type="InterPro" id="IPR018389">
    <property type="entry name" value="DctP_fam"/>
</dbReference>
<keyword evidence="5" id="KW-1185">Reference proteome</keyword>
<evidence type="ECO:0000313" key="5">
    <source>
        <dbReference type="Proteomes" id="UP000284841"/>
    </source>
</evidence>
<reference evidence="4 5" key="1">
    <citation type="submission" date="2018-08" db="EMBL/GenBank/DDBJ databases">
        <title>A genome reference for cultivated species of the human gut microbiota.</title>
        <authorList>
            <person name="Zou Y."/>
            <person name="Xue W."/>
            <person name="Luo G."/>
        </authorList>
    </citation>
    <scope>NUCLEOTIDE SEQUENCE [LARGE SCALE GENOMIC DNA]</scope>
    <source>
        <strain evidence="4 5">AM07-24</strain>
    </source>
</reference>
<dbReference type="InterPro" id="IPR038404">
    <property type="entry name" value="TRAP_DctP_sf"/>
</dbReference>
<organism evidence="4 5">
    <name type="scientific">Emergencia timonensis</name>
    <dbReference type="NCBI Taxonomy" id="1776384"/>
    <lineage>
        <taxon>Bacteria</taxon>
        <taxon>Bacillati</taxon>
        <taxon>Bacillota</taxon>
        <taxon>Clostridia</taxon>
        <taxon>Peptostreptococcales</taxon>
        <taxon>Anaerovoracaceae</taxon>
        <taxon>Emergencia</taxon>
    </lineage>
</organism>
<evidence type="ECO:0000313" key="4">
    <source>
        <dbReference type="EMBL" id="RHJ84732.1"/>
    </source>
</evidence>